<keyword evidence="1" id="KW-0802">TPR repeat</keyword>
<feature type="compositionally biased region" description="Pro residues" evidence="2">
    <location>
        <begin position="599"/>
        <end position="629"/>
    </location>
</feature>
<dbReference type="Pfam" id="PF00515">
    <property type="entry name" value="TPR_1"/>
    <property type="match status" value="1"/>
</dbReference>
<feature type="compositionally biased region" description="Low complexity" evidence="2">
    <location>
        <begin position="572"/>
        <end position="585"/>
    </location>
</feature>
<dbReference type="SUPFAM" id="SSF48452">
    <property type="entry name" value="TPR-like"/>
    <property type="match status" value="3"/>
</dbReference>
<dbReference type="Pfam" id="PF13414">
    <property type="entry name" value="TPR_11"/>
    <property type="match status" value="1"/>
</dbReference>
<gene>
    <name evidence="4" type="ORF">GCM10007874_70800</name>
</gene>
<dbReference type="EMBL" id="BSPC01000095">
    <property type="protein sequence ID" value="GLS24059.1"/>
    <property type="molecule type" value="Genomic_DNA"/>
</dbReference>
<evidence type="ECO:0008006" key="6">
    <source>
        <dbReference type="Google" id="ProtNLM"/>
    </source>
</evidence>
<dbReference type="PROSITE" id="PS50005">
    <property type="entry name" value="TPR"/>
    <property type="match status" value="2"/>
</dbReference>
<feature type="chain" id="PRO_5045159469" description="Tetratricopeptide repeat protein" evidence="3">
    <location>
        <begin position="25"/>
        <end position="635"/>
    </location>
</feature>
<organism evidence="4 5">
    <name type="scientific">Labrys miyagiensis</name>
    <dbReference type="NCBI Taxonomy" id="346912"/>
    <lineage>
        <taxon>Bacteria</taxon>
        <taxon>Pseudomonadati</taxon>
        <taxon>Pseudomonadota</taxon>
        <taxon>Alphaproteobacteria</taxon>
        <taxon>Hyphomicrobiales</taxon>
        <taxon>Xanthobacteraceae</taxon>
        <taxon>Labrys</taxon>
    </lineage>
</organism>
<evidence type="ECO:0000256" key="3">
    <source>
        <dbReference type="SAM" id="SignalP"/>
    </source>
</evidence>
<evidence type="ECO:0000256" key="2">
    <source>
        <dbReference type="SAM" id="MobiDB-lite"/>
    </source>
</evidence>
<keyword evidence="5" id="KW-1185">Reference proteome</keyword>
<name>A0ABQ6CZE3_9HYPH</name>
<keyword evidence="3" id="KW-0732">Signal</keyword>
<evidence type="ECO:0000313" key="4">
    <source>
        <dbReference type="EMBL" id="GLS24059.1"/>
    </source>
</evidence>
<proteinExistence type="predicted"/>
<reference evidence="5" key="1">
    <citation type="journal article" date="2019" name="Int. J. Syst. Evol. Microbiol.">
        <title>The Global Catalogue of Microorganisms (GCM) 10K type strain sequencing project: providing services to taxonomists for standard genome sequencing and annotation.</title>
        <authorList>
            <consortium name="The Broad Institute Genomics Platform"/>
            <consortium name="The Broad Institute Genome Sequencing Center for Infectious Disease"/>
            <person name="Wu L."/>
            <person name="Ma J."/>
        </authorList>
    </citation>
    <scope>NUCLEOTIDE SEQUENCE [LARGE SCALE GENOMIC DNA]</scope>
    <source>
        <strain evidence="5">NBRC 101365</strain>
    </source>
</reference>
<dbReference type="Proteomes" id="UP001156882">
    <property type="component" value="Unassembled WGS sequence"/>
</dbReference>
<sequence length="635" mass="68134">MALSSRAPLSAALVAFLVSTAAVAPAFAAKSAEAPFRPTTASGSLLAGRLAANLRDDDNAAAFYAQALRSGLFKDDQARQELTNRTFIALLTSGEMDKAVMFANRVIAIDKKNAIAHLVLGIRALKAHNYNAARTELAFTLDKPILQLATPLISTWTYAGAGQTKKGVSATDDISSNDGFSTFKNFSAGMMLDLAGQHEEAIARLKDAHERDSNAVSVMDAYARALVRGGKKDEALAVLNDYAAKVPRQPIVASLISDIQAGKRIGPAVNSAQQGSADILISVAAGIAKQGGADYAVVFYRLALYLDGNNPNALIGLAELYSDLKQAEIAQQLFQAVPPSSPLKRNAEIELASTLDELDKTDEGVAHLKKIIAANPKDLDAIISLGGIYQTRKRWDEAAAAFSQAIDVIGTPGRNDWSTFYYRGIAYERTKQWPKAEADFKKALELFPDQPSVLNYLGYSWIDQGAHLQEGMDMIKKAVDQRPDDGYIVDSLGWANYKIGQYDEAVEQLERAVSLKPSDPTINDHLGDAYWKAGRKLEATFQWRHALDSKPEADEKAELELKMKQGMKDTASADASKAADVAPKPTEQPKPAVETPTPVNAPKPADAPKPVDPPKPADAPKPADTPKPAAPGSGG</sequence>
<dbReference type="SMART" id="SM00028">
    <property type="entry name" value="TPR"/>
    <property type="match status" value="8"/>
</dbReference>
<protein>
    <recommendedName>
        <fullName evidence="6">Tetratricopeptide repeat protein</fullName>
    </recommendedName>
</protein>
<accession>A0ABQ6CZE3</accession>
<dbReference type="Pfam" id="PF13432">
    <property type="entry name" value="TPR_16"/>
    <property type="match status" value="1"/>
</dbReference>
<dbReference type="PANTHER" id="PTHR12558:SF13">
    <property type="entry name" value="CELL DIVISION CYCLE PROTEIN 27 HOMOLOG"/>
    <property type="match status" value="1"/>
</dbReference>
<dbReference type="PANTHER" id="PTHR12558">
    <property type="entry name" value="CELL DIVISION CYCLE 16,23,27"/>
    <property type="match status" value="1"/>
</dbReference>
<dbReference type="InterPro" id="IPR019734">
    <property type="entry name" value="TPR_rpt"/>
</dbReference>
<feature type="region of interest" description="Disordered" evidence="2">
    <location>
        <begin position="567"/>
        <end position="635"/>
    </location>
</feature>
<feature type="repeat" description="TPR" evidence="1">
    <location>
        <begin position="486"/>
        <end position="519"/>
    </location>
</feature>
<dbReference type="RefSeq" id="WP_284316981.1">
    <property type="nucleotide sequence ID" value="NZ_BSPC01000095.1"/>
</dbReference>
<dbReference type="Pfam" id="PF14559">
    <property type="entry name" value="TPR_19"/>
    <property type="match status" value="1"/>
</dbReference>
<evidence type="ECO:0000313" key="5">
    <source>
        <dbReference type="Proteomes" id="UP001156882"/>
    </source>
</evidence>
<dbReference type="Gene3D" id="1.25.40.10">
    <property type="entry name" value="Tetratricopeptide repeat domain"/>
    <property type="match status" value="4"/>
</dbReference>
<dbReference type="InterPro" id="IPR011990">
    <property type="entry name" value="TPR-like_helical_dom_sf"/>
</dbReference>
<evidence type="ECO:0000256" key="1">
    <source>
        <dbReference type="PROSITE-ProRule" id="PRU00339"/>
    </source>
</evidence>
<feature type="signal peptide" evidence="3">
    <location>
        <begin position="1"/>
        <end position="24"/>
    </location>
</feature>
<comment type="caution">
    <text evidence="4">The sequence shown here is derived from an EMBL/GenBank/DDBJ whole genome shotgun (WGS) entry which is preliminary data.</text>
</comment>
<feature type="repeat" description="TPR" evidence="1">
    <location>
        <begin position="417"/>
        <end position="450"/>
    </location>
</feature>